<accession>A0A9P0AT12</accession>
<reference evidence="2" key="1">
    <citation type="submission" date="2021-12" db="EMBL/GenBank/DDBJ databases">
        <authorList>
            <person name="King R."/>
        </authorList>
    </citation>
    <scope>NUCLEOTIDE SEQUENCE</scope>
</reference>
<keyword evidence="3" id="KW-1185">Reference proteome</keyword>
<evidence type="ECO:0000313" key="2">
    <source>
        <dbReference type="EMBL" id="CAH0546787.1"/>
    </source>
</evidence>
<keyword evidence="1" id="KW-0175">Coiled coil</keyword>
<organism evidence="2 3">
    <name type="scientific">Brassicogethes aeneus</name>
    <name type="common">Rape pollen beetle</name>
    <name type="synonym">Meligethes aeneus</name>
    <dbReference type="NCBI Taxonomy" id="1431903"/>
    <lineage>
        <taxon>Eukaryota</taxon>
        <taxon>Metazoa</taxon>
        <taxon>Ecdysozoa</taxon>
        <taxon>Arthropoda</taxon>
        <taxon>Hexapoda</taxon>
        <taxon>Insecta</taxon>
        <taxon>Pterygota</taxon>
        <taxon>Neoptera</taxon>
        <taxon>Endopterygota</taxon>
        <taxon>Coleoptera</taxon>
        <taxon>Polyphaga</taxon>
        <taxon>Cucujiformia</taxon>
        <taxon>Nitidulidae</taxon>
        <taxon>Meligethinae</taxon>
        <taxon>Brassicogethes</taxon>
    </lineage>
</organism>
<proteinExistence type="predicted"/>
<sequence>MKNIVKELFKGYMDPLSRTLKEDKGELKKSGQYMSDGFDKQLNAINNILREIKQLKEENNFLKQEVEMLENRLNNTEQKESVKNLVVTGIKKTRNNSSKNHYET</sequence>
<dbReference type="OrthoDB" id="7418725at2759"/>
<name>A0A9P0AT12_BRAAE</name>
<dbReference type="AlphaFoldDB" id="A0A9P0AT12"/>
<feature type="coiled-coil region" evidence="1">
    <location>
        <begin position="38"/>
        <end position="79"/>
    </location>
</feature>
<dbReference type="EMBL" id="OV121132">
    <property type="protein sequence ID" value="CAH0546787.1"/>
    <property type="molecule type" value="Genomic_DNA"/>
</dbReference>
<evidence type="ECO:0000313" key="3">
    <source>
        <dbReference type="Proteomes" id="UP001154078"/>
    </source>
</evidence>
<gene>
    <name evidence="2" type="ORF">MELIAE_LOCUS883</name>
</gene>
<dbReference type="Proteomes" id="UP001154078">
    <property type="component" value="Chromosome 1"/>
</dbReference>
<evidence type="ECO:0000256" key="1">
    <source>
        <dbReference type="SAM" id="Coils"/>
    </source>
</evidence>
<protein>
    <submittedName>
        <fullName evidence="2">Uncharacterized protein</fullName>
    </submittedName>
</protein>